<keyword evidence="11 17" id="KW-0133">Cell shape</keyword>
<keyword evidence="13 17" id="KW-0961">Cell wall biogenesis/degradation</keyword>
<dbReference type="Gene3D" id="3.90.190.20">
    <property type="entry name" value="Mur ligase, C-terminal domain"/>
    <property type="match status" value="1"/>
</dbReference>
<evidence type="ECO:0000256" key="7">
    <source>
        <dbReference type="ARBA" id="ARBA00022490"/>
    </source>
</evidence>
<evidence type="ECO:0000256" key="5">
    <source>
        <dbReference type="ARBA" id="ARBA00012212"/>
    </source>
</evidence>
<dbReference type="Pfam" id="PF02875">
    <property type="entry name" value="Mur_ligase_C"/>
    <property type="match status" value="1"/>
</dbReference>
<evidence type="ECO:0000313" key="22">
    <source>
        <dbReference type="Proteomes" id="UP000032552"/>
    </source>
</evidence>
<keyword evidence="9 17" id="KW-0547">Nucleotide-binding</keyword>
<proteinExistence type="inferred from homology"/>
<evidence type="ECO:0000259" key="19">
    <source>
        <dbReference type="Pfam" id="PF02875"/>
    </source>
</evidence>
<evidence type="ECO:0000256" key="1">
    <source>
        <dbReference type="ARBA" id="ARBA00002734"/>
    </source>
</evidence>
<keyword evidence="8 17" id="KW-0436">Ligase</keyword>
<dbReference type="NCBIfam" id="TIGR01087">
    <property type="entry name" value="murD"/>
    <property type="match status" value="1"/>
</dbReference>
<feature type="domain" description="Mur ligase central" evidence="20">
    <location>
        <begin position="117"/>
        <end position="292"/>
    </location>
</feature>
<evidence type="ECO:0000313" key="21">
    <source>
        <dbReference type="EMBL" id="GAN36763.1"/>
    </source>
</evidence>
<dbReference type="PANTHER" id="PTHR43692:SF1">
    <property type="entry name" value="UDP-N-ACETYLMURAMOYLALANINE--D-GLUTAMATE LIGASE"/>
    <property type="match status" value="1"/>
</dbReference>
<dbReference type="UniPathway" id="UPA00219"/>
<dbReference type="EC" id="6.3.2.9" evidence="5 17"/>
<evidence type="ECO:0000256" key="14">
    <source>
        <dbReference type="ARBA" id="ARBA00030398"/>
    </source>
</evidence>
<feature type="binding site" evidence="17">
    <location>
        <begin position="119"/>
        <end position="125"/>
    </location>
    <ligand>
        <name>ATP</name>
        <dbReference type="ChEBI" id="CHEBI:30616"/>
    </ligand>
</feature>
<dbReference type="GO" id="GO:0008764">
    <property type="term" value="F:UDP-N-acetylmuramoylalanine-D-glutamate ligase activity"/>
    <property type="evidence" value="ECO:0007669"/>
    <property type="project" value="UniProtKB-UniRule"/>
</dbReference>
<dbReference type="InterPro" id="IPR004101">
    <property type="entry name" value="Mur_ligase_C"/>
</dbReference>
<dbReference type="InterPro" id="IPR036615">
    <property type="entry name" value="Mur_ligase_C_dom_sf"/>
</dbReference>
<keyword evidence="17 18" id="KW-0131">Cell cycle</keyword>
<dbReference type="Proteomes" id="UP000032552">
    <property type="component" value="Unassembled WGS sequence"/>
</dbReference>
<evidence type="ECO:0000259" key="20">
    <source>
        <dbReference type="Pfam" id="PF08245"/>
    </source>
</evidence>
<accession>A0A0C9QDQ9</accession>
<evidence type="ECO:0000256" key="13">
    <source>
        <dbReference type="ARBA" id="ARBA00023316"/>
    </source>
</evidence>
<sequence length="459" mass="50490">MKNISDYRNKKVLVLGLAKSGVNAARLLHKLGALVTVNDKQQFDDNKDAQELLADGMRVITGRHPVELLDEHFELMVKNPGIPYSNPMVKRAEALHMPIITEPELAYQVSEAQWIGITGTNGKTTTTTLIGLMLNQQRPHHAFDAGNIGIPVSQVAQKVGKDDTIVAELSSFQLCGIKTLHPHIAVLTNIYEAHLDWHGNRANYVAAKMRITMNQTPDDYFIMNWDLPEMHELAKQSKAQIVPFSRKNAEGARAQLIDGWLTFDGDRIMKASEMQIPGLHNIENALAAIAAVKLEGVGDDAIREVLRTFSGVKHRIQYLETIDGRRVYNDSKATNVEAATVALNAFDQPIVWLAGGLDRGLPMDALTPLVKKHVKSMVVFGQTAPLMAKIAKDAGVPVQTTENVMTAVPLAYEVSRPGDVILLSPAAASWDQYPNFEVRGDDFIKAVNQLKATVESGDK</sequence>
<gene>
    <name evidence="17" type="primary">murD</name>
    <name evidence="21" type="ORF">LC0644_1352</name>
</gene>
<evidence type="ECO:0000256" key="12">
    <source>
        <dbReference type="ARBA" id="ARBA00022984"/>
    </source>
</evidence>
<evidence type="ECO:0000256" key="11">
    <source>
        <dbReference type="ARBA" id="ARBA00022960"/>
    </source>
</evidence>
<dbReference type="GO" id="GO:0009252">
    <property type="term" value="P:peptidoglycan biosynthetic process"/>
    <property type="evidence" value="ECO:0007669"/>
    <property type="project" value="UniProtKB-UniRule"/>
</dbReference>
<comment type="subcellular location">
    <subcellularLocation>
        <location evidence="2 17 18">Cytoplasm</location>
    </subcellularLocation>
</comment>
<dbReference type="Gene3D" id="3.40.1190.10">
    <property type="entry name" value="Mur-like, catalytic domain"/>
    <property type="match status" value="1"/>
</dbReference>
<dbReference type="Pfam" id="PF08245">
    <property type="entry name" value="Mur_ligase_M"/>
    <property type="match status" value="1"/>
</dbReference>
<organism evidence="21 22">
    <name type="scientific">Lacticaseibacillus paracasei NRIC 0644</name>
    <dbReference type="NCBI Taxonomy" id="1435038"/>
    <lineage>
        <taxon>Bacteria</taxon>
        <taxon>Bacillati</taxon>
        <taxon>Bacillota</taxon>
        <taxon>Bacilli</taxon>
        <taxon>Lactobacillales</taxon>
        <taxon>Lactobacillaceae</taxon>
        <taxon>Lacticaseibacillus</taxon>
    </lineage>
</organism>
<dbReference type="SMR" id="A0A0C9QDQ9"/>
<evidence type="ECO:0000256" key="10">
    <source>
        <dbReference type="ARBA" id="ARBA00022840"/>
    </source>
</evidence>
<comment type="pathway">
    <text evidence="3 17 18">Cell wall biogenesis; peptidoglycan biosynthesis.</text>
</comment>
<comment type="similarity">
    <text evidence="4 17">Belongs to the MurCDEF family.</text>
</comment>
<dbReference type="Gene3D" id="3.40.50.720">
    <property type="entry name" value="NAD(P)-binding Rossmann-like Domain"/>
    <property type="match status" value="1"/>
</dbReference>
<dbReference type="SUPFAM" id="SSF51984">
    <property type="entry name" value="MurCD N-terminal domain"/>
    <property type="match status" value="1"/>
</dbReference>
<reference evidence="22" key="1">
    <citation type="submission" date="2014-05" db="EMBL/GenBank/DDBJ databases">
        <title>Whole genome sequencing of Lactobacillus casei NRIC0644.</title>
        <authorList>
            <person name="Atarashi H."/>
            <person name="Yoshida Y."/>
            <person name="Fujimura S."/>
            <person name="Tanaka N."/>
            <person name="Shiwa Y."/>
            <person name="Yoshikawa H."/>
            <person name="Okada S."/>
            <person name="Nakagawa J."/>
        </authorList>
    </citation>
    <scope>NUCLEOTIDE SEQUENCE [LARGE SCALE GENOMIC DNA]</scope>
    <source>
        <strain evidence="22">NRIC0644</strain>
    </source>
</reference>
<dbReference type="AlphaFoldDB" id="A0A0C9QDQ9"/>
<dbReference type="EMBL" id="BAYM01000088">
    <property type="protein sequence ID" value="GAN36763.1"/>
    <property type="molecule type" value="Genomic_DNA"/>
</dbReference>
<keyword evidence="17 18" id="KW-0132">Cell division</keyword>
<comment type="function">
    <text evidence="1 17 18">Cell wall formation. Catalyzes the addition of glutamate to the nucleotide precursor UDP-N-acetylmuramoyl-L-alanine (UMA).</text>
</comment>
<dbReference type="GO" id="GO:0051301">
    <property type="term" value="P:cell division"/>
    <property type="evidence" value="ECO:0007669"/>
    <property type="project" value="UniProtKB-KW"/>
</dbReference>
<dbReference type="SUPFAM" id="SSF53244">
    <property type="entry name" value="MurD-like peptide ligases, peptide-binding domain"/>
    <property type="match status" value="1"/>
</dbReference>
<dbReference type="GO" id="GO:0005737">
    <property type="term" value="C:cytoplasm"/>
    <property type="evidence" value="ECO:0007669"/>
    <property type="project" value="UniProtKB-SubCell"/>
</dbReference>
<dbReference type="InterPro" id="IPR036565">
    <property type="entry name" value="Mur-like_cat_sf"/>
</dbReference>
<comment type="caution">
    <text evidence="21">The sequence shown here is derived from an EMBL/GenBank/DDBJ whole genome shotgun (WGS) entry which is preliminary data.</text>
</comment>
<evidence type="ECO:0000256" key="3">
    <source>
        <dbReference type="ARBA" id="ARBA00004752"/>
    </source>
</evidence>
<dbReference type="GeneID" id="57089949"/>
<dbReference type="GO" id="GO:0005524">
    <property type="term" value="F:ATP binding"/>
    <property type="evidence" value="ECO:0007669"/>
    <property type="project" value="UniProtKB-UniRule"/>
</dbReference>
<dbReference type="GO" id="GO:0008360">
    <property type="term" value="P:regulation of cell shape"/>
    <property type="evidence" value="ECO:0007669"/>
    <property type="project" value="UniProtKB-KW"/>
</dbReference>
<dbReference type="InterPro" id="IPR005762">
    <property type="entry name" value="MurD"/>
</dbReference>
<dbReference type="SUPFAM" id="SSF53623">
    <property type="entry name" value="MurD-like peptide ligases, catalytic domain"/>
    <property type="match status" value="1"/>
</dbReference>
<evidence type="ECO:0000256" key="16">
    <source>
        <dbReference type="ARBA" id="ARBA00047632"/>
    </source>
</evidence>
<evidence type="ECO:0000256" key="17">
    <source>
        <dbReference type="HAMAP-Rule" id="MF_00639"/>
    </source>
</evidence>
<keyword evidence="10 17" id="KW-0067">ATP-binding</keyword>
<keyword evidence="12 17" id="KW-0573">Peptidoglycan synthesis</keyword>
<dbReference type="PANTHER" id="PTHR43692">
    <property type="entry name" value="UDP-N-ACETYLMURAMOYLALANINE--D-GLUTAMATE LIGASE"/>
    <property type="match status" value="1"/>
</dbReference>
<dbReference type="Pfam" id="PF21799">
    <property type="entry name" value="MurD-like_N"/>
    <property type="match status" value="1"/>
</dbReference>
<dbReference type="InterPro" id="IPR013221">
    <property type="entry name" value="Mur_ligase_cen"/>
</dbReference>
<evidence type="ECO:0000256" key="2">
    <source>
        <dbReference type="ARBA" id="ARBA00004496"/>
    </source>
</evidence>
<protein>
    <recommendedName>
        <fullName evidence="6 17">UDP-N-acetylmuramoylalanine--D-glutamate ligase</fullName>
        <ecNumber evidence="5 17">6.3.2.9</ecNumber>
    </recommendedName>
    <alternativeName>
        <fullName evidence="15 17">D-glutamic acid-adding enzyme</fullName>
    </alternativeName>
    <alternativeName>
        <fullName evidence="14 17">UDP-N-acetylmuramoyl-L-alanyl-D-glutamate synthetase</fullName>
    </alternativeName>
</protein>
<dbReference type="RefSeq" id="WP_003565159.1">
    <property type="nucleotide sequence ID" value="NZ_BAYM01000088.1"/>
</dbReference>
<evidence type="ECO:0000256" key="18">
    <source>
        <dbReference type="RuleBase" id="RU003664"/>
    </source>
</evidence>
<evidence type="ECO:0000256" key="9">
    <source>
        <dbReference type="ARBA" id="ARBA00022741"/>
    </source>
</evidence>
<dbReference type="HAMAP" id="MF_00639">
    <property type="entry name" value="MurD"/>
    <property type="match status" value="1"/>
</dbReference>
<name>A0A0C9QDQ9_LACPA</name>
<feature type="domain" description="Mur ligase C-terminal" evidence="19">
    <location>
        <begin position="314"/>
        <end position="426"/>
    </location>
</feature>
<evidence type="ECO:0000256" key="8">
    <source>
        <dbReference type="ARBA" id="ARBA00022598"/>
    </source>
</evidence>
<dbReference type="GO" id="GO:0071555">
    <property type="term" value="P:cell wall organization"/>
    <property type="evidence" value="ECO:0007669"/>
    <property type="project" value="UniProtKB-KW"/>
</dbReference>
<evidence type="ECO:0000256" key="15">
    <source>
        <dbReference type="ARBA" id="ARBA00032324"/>
    </source>
</evidence>
<comment type="catalytic activity">
    <reaction evidence="16 17 18">
        <text>UDP-N-acetyl-alpha-D-muramoyl-L-alanine + D-glutamate + ATP = UDP-N-acetyl-alpha-D-muramoyl-L-alanyl-D-glutamate + ADP + phosphate + H(+)</text>
        <dbReference type="Rhea" id="RHEA:16429"/>
        <dbReference type="ChEBI" id="CHEBI:15378"/>
        <dbReference type="ChEBI" id="CHEBI:29986"/>
        <dbReference type="ChEBI" id="CHEBI:30616"/>
        <dbReference type="ChEBI" id="CHEBI:43474"/>
        <dbReference type="ChEBI" id="CHEBI:83898"/>
        <dbReference type="ChEBI" id="CHEBI:83900"/>
        <dbReference type="ChEBI" id="CHEBI:456216"/>
        <dbReference type="EC" id="6.3.2.9"/>
    </reaction>
</comment>
<keyword evidence="7 17" id="KW-0963">Cytoplasm</keyword>
<evidence type="ECO:0000256" key="4">
    <source>
        <dbReference type="ARBA" id="ARBA00010416"/>
    </source>
</evidence>
<evidence type="ECO:0000256" key="6">
    <source>
        <dbReference type="ARBA" id="ARBA00015655"/>
    </source>
</evidence>